<dbReference type="RefSeq" id="XP_018287349.1">
    <property type="nucleotide sequence ID" value="XM_018440207.1"/>
</dbReference>
<dbReference type="VEuPathDB" id="FungiDB:PHYBLDRAFT_56077"/>
<keyword evidence="4" id="KW-1185">Reference proteome</keyword>
<dbReference type="FunCoup" id="A0A167L0J8">
    <property type="interactions" value="11"/>
</dbReference>
<dbReference type="PANTHER" id="PTHR12373:SF0">
    <property type="entry name" value="ENHANCER OF RUDIMENTARY HOMOLOG"/>
    <property type="match status" value="1"/>
</dbReference>
<evidence type="ECO:0000313" key="3">
    <source>
        <dbReference type="EMBL" id="OAD69309.1"/>
    </source>
</evidence>
<feature type="compositionally biased region" description="Low complexity" evidence="2">
    <location>
        <begin position="108"/>
        <end position="125"/>
    </location>
</feature>
<dbReference type="Gene3D" id="3.30.2260.10">
    <property type="entry name" value="Enhancer of rudimentary"/>
    <property type="match status" value="1"/>
</dbReference>
<name>A0A167L0J8_PHYB8</name>
<gene>
    <name evidence="3" type="ORF">PHYBLDRAFT_56077</name>
</gene>
<dbReference type="Proteomes" id="UP000077315">
    <property type="component" value="Unassembled WGS sequence"/>
</dbReference>
<feature type="region of interest" description="Disordered" evidence="2">
    <location>
        <begin position="97"/>
        <end position="125"/>
    </location>
</feature>
<dbReference type="InParanoid" id="A0A167L0J8"/>
<proteinExistence type="inferred from homology"/>
<reference evidence="4" key="1">
    <citation type="submission" date="2015-06" db="EMBL/GenBank/DDBJ databases">
        <title>Expansion of signal transduction pathways in fungi by whole-genome duplication.</title>
        <authorList>
            <consortium name="DOE Joint Genome Institute"/>
            <person name="Corrochano L.M."/>
            <person name="Kuo A."/>
            <person name="Marcet-Houben M."/>
            <person name="Polaino S."/>
            <person name="Salamov A."/>
            <person name="Villalobos J.M."/>
            <person name="Alvarez M.I."/>
            <person name="Avalos J."/>
            <person name="Benito E.P."/>
            <person name="Benoit I."/>
            <person name="Burger G."/>
            <person name="Camino L.P."/>
            <person name="Canovas D."/>
            <person name="Cerda-Olmedo E."/>
            <person name="Cheng J.-F."/>
            <person name="Dominguez A."/>
            <person name="Elias M."/>
            <person name="Eslava A.P."/>
            <person name="Glaser F."/>
            <person name="Grimwood J."/>
            <person name="Gutierrez G."/>
            <person name="Heitman J."/>
            <person name="Henrissat B."/>
            <person name="Iturriaga E.A."/>
            <person name="Lang B.F."/>
            <person name="Lavin J.L."/>
            <person name="Lee S."/>
            <person name="Li W."/>
            <person name="Lindquist E."/>
            <person name="Lopez-Garcia S."/>
            <person name="Luque E.M."/>
            <person name="Marcos A.T."/>
            <person name="Martin J."/>
            <person name="McCluskey K."/>
            <person name="Medina H.R."/>
            <person name="Miralles-Duran A."/>
            <person name="Miyazaki A."/>
            <person name="Munoz-Torres E."/>
            <person name="Oguiza J.A."/>
            <person name="Ohm R."/>
            <person name="Olmedo M."/>
            <person name="Orejas M."/>
            <person name="Ortiz-Castellanos L."/>
            <person name="Pisabarro A.G."/>
            <person name="Rodriguez-Romero J."/>
            <person name="Ruiz-Herrera J."/>
            <person name="Ruiz-Vazquez R."/>
            <person name="Sanz C."/>
            <person name="Schackwitz W."/>
            <person name="Schmutz J."/>
            <person name="Shahriari M."/>
            <person name="Shelest E."/>
            <person name="Silva-Franco F."/>
            <person name="Soanes D."/>
            <person name="Syed K."/>
            <person name="Tagua V.G."/>
            <person name="Talbot N.J."/>
            <person name="Thon M."/>
            <person name="De vries R.P."/>
            <person name="Wiebenga A."/>
            <person name="Yadav J.S."/>
            <person name="Braun E.L."/>
            <person name="Baker S."/>
            <person name="Garre V."/>
            <person name="Horwitz B."/>
            <person name="Torres-Martinez S."/>
            <person name="Idnurm A."/>
            <person name="Herrera-Estrella A."/>
            <person name="Gabaldon T."/>
            <person name="Grigoriev I.V."/>
        </authorList>
    </citation>
    <scope>NUCLEOTIDE SEQUENCE [LARGE SCALE GENOMIC DNA]</scope>
    <source>
        <strain evidence="4">NRRL 1555(-)</strain>
    </source>
</reference>
<sequence length="125" mass="14784">MSFHTILLVQPTNGANRTYSDFETIAATLDHVASLFEQKLQRENPRSGQIQYRAEDLFRFIDSYKEFVALVFDQTTQAYLPRDKEWIKDRLLAHFSQQNSAPSKHHNQSQQRQQQNNRSQSGRRW</sequence>
<dbReference type="Pfam" id="PF01133">
    <property type="entry name" value="ER"/>
    <property type="match status" value="1"/>
</dbReference>
<dbReference type="AlphaFoldDB" id="A0A167L0J8"/>
<dbReference type="OrthoDB" id="7887808at2759"/>
<evidence type="ECO:0000256" key="2">
    <source>
        <dbReference type="SAM" id="MobiDB-lite"/>
    </source>
</evidence>
<dbReference type="GeneID" id="29001113"/>
<dbReference type="InterPro" id="IPR035912">
    <property type="entry name" value="EHR_sf"/>
</dbReference>
<evidence type="ECO:0000313" key="4">
    <source>
        <dbReference type="Proteomes" id="UP000077315"/>
    </source>
</evidence>
<dbReference type="SUPFAM" id="SSF143875">
    <property type="entry name" value="ERH-like"/>
    <property type="match status" value="1"/>
</dbReference>
<dbReference type="EMBL" id="KV440992">
    <property type="protein sequence ID" value="OAD69309.1"/>
    <property type="molecule type" value="Genomic_DNA"/>
</dbReference>
<dbReference type="STRING" id="763407.A0A167L0J8"/>
<dbReference type="InterPro" id="IPR000781">
    <property type="entry name" value="ERH"/>
</dbReference>
<evidence type="ECO:0000256" key="1">
    <source>
        <dbReference type="ARBA" id="ARBA00007491"/>
    </source>
</evidence>
<dbReference type="PANTHER" id="PTHR12373">
    <property type="entry name" value="ENHANCER OF RUDIMENTARY ERH"/>
    <property type="match status" value="1"/>
</dbReference>
<organism evidence="3 4">
    <name type="scientific">Phycomyces blakesleeanus (strain ATCC 8743b / DSM 1359 / FGSC 10004 / NBRC 33097 / NRRL 1555)</name>
    <dbReference type="NCBI Taxonomy" id="763407"/>
    <lineage>
        <taxon>Eukaryota</taxon>
        <taxon>Fungi</taxon>
        <taxon>Fungi incertae sedis</taxon>
        <taxon>Mucoromycota</taxon>
        <taxon>Mucoromycotina</taxon>
        <taxon>Mucoromycetes</taxon>
        <taxon>Mucorales</taxon>
        <taxon>Phycomycetaceae</taxon>
        <taxon>Phycomyces</taxon>
    </lineage>
</organism>
<evidence type="ECO:0008006" key="5">
    <source>
        <dbReference type="Google" id="ProtNLM"/>
    </source>
</evidence>
<protein>
    <recommendedName>
        <fullName evidence="5">Enhancer of rudimentary</fullName>
    </recommendedName>
</protein>
<accession>A0A167L0J8</accession>
<comment type="similarity">
    <text evidence="1">Belongs to the E(R) family.</text>
</comment>